<feature type="domain" description="Fido" evidence="1">
    <location>
        <begin position="130"/>
        <end position="282"/>
    </location>
</feature>
<sequence>MRPTDFTSRAPGQLITLDSEGAAFVPHPLPPQLHWDGALVRLIGEAERALGELNGVGRRLPNPYLFTRPFINREAVLSSRIEGTQASLSDLYALEAQVPLFPELEVREDAQEVQNYVRALEHGLSSTLPISTRLLREMHAVLMSGVRGQNRAPGELRRSQNWIGPAGARRRDATFVPAPPGPLLEGALNDLERFIHAQNDLPPLVEIALVHYQFEALHPFLDGNGRVGRLLITLLLIQRQLLTQPLLYLSAYFERHRSAYYEHLLAVSQRGEWEAWLAFFLRGVEREAGDAALRAQRLLDLREAWRARYQQERAGSNLLAATDRLLAQPITTAGQLQHALGVVHRSAQLIVDRLLRDGVLVEVTGRQRGRVYMARPVLELLELEQVSEQRPTPGNPIQTLTEP</sequence>
<dbReference type="RefSeq" id="WP_224608512.1">
    <property type="nucleotide sequence ID" value="NZ_JAIQXV010000008.1"/>
</dbReference>
<name>A0ABW1ZLD9_9DEIO</name>
<dbReference type="PANTHER" id="PTHR13504:SF38">
    <property type="entry name" value="FIDO DOMAIN-CONTAINING PROTEIN"/>
    <property type="match status" value="1"/>
</dbReference>
<dbReference type="EMBL" id="JBHSWB010000001">
    <property type="protein sequence ID" value="MFC6661633.1"/>
    <property type="molecule type" value="Genomic_DNA"/>
</dbReference>
<protein>
    <submittedName>
        <fullName evidence="2">Fic family protein</fullName>
    </submittedName>
</protein>
<dbReference type="Proteomes" id="UP001596317">
    <property type="component" value="Unassembled WGS sequence"/>
</dbReference>
<organism evidence="2 3">
    <name type="scientific">Deinococcus multiflagellatus</name>
    <dbReference type="NCBI Taxonomy" id="1656887"/>
    <lineage>
        <taxon>Bacteria</taxon>
        <taxon>Thermotogati</taxon>
        <taxon>Deinococcota</taxon>
        <taxon>Deinococci</taxon>
        <taxon>Deinococcales</taxon>
        <taxon>Deinococcaceae</taxon>
        <taxon>Deinococcus</taxon>
    </lineage>
</organism>
<evidence type="ECO:0000313" key="3">
    <source>
        <dbReference type="Proteomes" id="UP001596317"/>
    </source>
</evidence>
<evidence type="ECO:0000259" key="1">
    <source>
        <dbReference type="PROSITE" id="PS51459"/>
    </source>
</evidence>
<dbReference type="PROSITE" id="PS51459">
    <property type="entry name" value="FIDO"/>
    <property type="match status" value="1"/>
</dbReference>
<dbReference type="InterPro" id="IPR026287">
    <property type="entry name" value="SoFic-like"/>
</dbReference>
<dbReference type="PIRSF" id="PIRSF038925">
    <property type="entry name" value="AMP-prot_trans"/>
    <property type="match status" value="1"/>
</dbReference>
<keyword evidence="3" id="KW-1185">Reference proteome</keyword>
<comment type="caution">
    <text evidence="2">The sequence shown here is derived from an EMBL/GenBank/DDBJ whole genome shotgun (WGS) entry which is preliminary data.</text>
</comment>
<dbReference type="Pfam" id="PF13784">
    <property type="entry name" value="Fic_N"/>
    <property type="match status" value="1"/>
</dbReference>
<reference evidence="3" key="1">
    <citation type="journal article" date="2019" name="Int. J. Syst. Evol. Microbiol.">
        <title>The Global Catalogue of Microorganisms (GCM) 10K type strain sequencing project: providing services to taxonomists for standard genome sequencing and annotation.</title>
        <authorList>
            <consortium name="The Broad Institute Genomics Platform"/>
            <consortium name="The Broad Institute Genome Sequencing Center for Infectious Disease"/>
            <person name="Wu L."/>
            <person name="Ma J."/>
        </authorList>
    </citation>
    <scope>NUCLEOTIDE SEQUENCE [LARGE SCALE GENOMIC DNA]</scope>
    <source>
        <strain evidence="3">CCUG 63830</strain>
    </source>
</reference>
<accession>A0ABW1ZLD9</accession>
<evidence type="ECO:0000313" key="2">
    <source>
        <dbReference type="EMBL" id="MFC6661633.1"/>
    </source>
</evidence>
<gene>
    <name evidence="2" type="ORF">ACFP90_15805</name>
</gene>
<dbReference type="InterPro" id="IPR025758">
    <property type="entry name" value="Fic/DOC_N"/>
</dbReference>
<dbReference type="SUPFAM" id="SSF140931">
    <property type="entry name" value="Fic-like"/>
    <property type="match status" value="1"/>
</dbReference>
<dbReference type="InterPro" id="IPR003812">
    <property type="entry name" value="Fido"/>
</dbReference>
<dbReference type="InterPro" id="IPR036597">
    <property type="entry name" value="Fido-like_dom_sf"/>
</dbReference>
<proteinExistence type="predicted"/>
<dbReference type="PANTHER" id="PTHR13504">
    <property type="entry name" value="FIDO DOMAIN-CONTAINING PROTEIN DDB_G0283145"/>
    <property type="match status" value="1"/>
</dbReference>
<dbReference type="Gene3D" id="1.10.3290.10">
    <property type="entry name" value="Fido-like domain"/>
    <property type="match status" value="1"/>
</dbReference>
<dbReference type="InterPro" id="IPR040198">
    <property type="entry name" value="Fido_containing"/>
</dbReference>
<dbReference type="Pfam" id="PF02661">
    <property type="entry name" value="Fic"/>
    <property type="match status" value="1"/>
</dbReference>